<dbReference type="EC" id="3.6.3.14" evidence="2"/>
<feature type="compositionally biased region" description="Basic residues" evidence="1">
    <location>
        <begin position="16"/>
        <end position="48"/>
    </location>
</feature>
<organism evidence="2">
    <name type="scientific">uncultured Quadrisphaera sp</name>
    <dbReference type="NCBI Taxonomy" id="904978"/>
    <lineage>
        <taxon>Bacteria</taxon>
        <taxon>Bacillati</taxon>
        <taxon>Actinomycetota</taxon>
        <taxon>Actinomycetes</taxon>
        <taxon>Kineosporiales</taxon>
        <taxon>Kineosporiaceae</taxon>
        <taxon>Quadrisphaera</taxon>
        <taxon>environmental samples</taxon>
    </lineage>
</organism>
<keyword evidence="2" id="KW-0378">Hydrolase</keyword>
<feature type="non-terminal residue" evidence="2">
    <location>
        <position position="1"/>
    </location>
</feature>
<feature type="non-terminal residue" evidence="2">
    <location>
        <position position="68"/>
    </location>
</feature>
<protein>
    <submittedName>
        <fullName evidence="2">ATP synthase F0 sector subunit c</fullName>
        <ecNumber evidence="2">3.6.3.14</ecNumber>
    </submittedName>
</protein>
<dbReference type="AlphaFoldDB" id="A0A6J4Q7V6"/>
<evidence type="ECO:0000256" key="1">
    <source>
        <dbReference type="SAM" id="MobiDB-lite"/>
    </source>
</evidence>
<sequence length="68" mass="8198">GRLSGNRGLRPVSDRPRHRHRAHLRRLRERRRPPARGARRAADHRHPRLRALRAAGHLRHRPRLRLRL</sequence>
<proteinExistence type="predicted"/>
<feature type="region of interest" description="Disordered" evidence="1">
    <location>
        <begin position="1"/>
        <end position="48"/>
    </location>
</feature>
<reference evidence="2" key="1">
    <citation type="submission" date="2020-02" db="EMBL/GenBank/DDBJ databases">
        <authorList>
            <person name="Meier V. D."/>
        </authorList>
    </citation>
    <scope>NUCLEOTIDE SEQUENCE</scope>
    <source>
        <strain evidence="2">AVDCRST_MAG35</strain>
    </source>
</reference>
<evidence type="ECO:0000313" key="2">
    <source>
        <dbReference type="EMBL" id="CAA9434268.1"/>
    </source>
</evidence>
<accession>A0A6J4Q7V6</accession>
<name>A0A6J4Q7V6_9ACTN</name>
<dbReference type="GO" id="GO:0016787">
    <property type="term" value="F:hydrolase activity"/>
    <property type="evidence" value="ECO:0007669"/>
    <property type="project" value="UniProtKB-KW"/>
</dbReference>
<gene>
    <name evidence="2" type="ORF">AVDCRST_MAG35-2811</name>
</gene>
<dbReference type="EMBL" id="CADCUY010000553">
    <property type="protein sequence ID" value="CAA9434268.1"/>
    <property type="molecule type" value="Genomic_DNA"/>
</dbReference>